<protein>
    <recommendedName>
        <fullName evidence="1">HD domain-containing protein</fullName>
    </recommendedName>
</protein>
<name>A0ABY6HXW0_9ARCH</name>
<dbReference type="PANTHER" id="PTHR33594:SF1">
    <property type="entry name" value="HD_PDEASE DOMAIN-CONTAINING PROTEIN"/>
    <property type="match status" value="1"/>
</dbReference>
<dbReference type="InterPro" id="IPR003607">
    <property type="entry name" value="HD/PDEase_dom"/>
</dbReference>
<keyword evidence="3" id="KW-1185">Reference proteome</keyword>
<evidence type="ECO:0000313" key="2">
    <source>
        <dbReference type="EMBL" id="UYP47389.1"/>
    </source>
</evidence>
<dbReference type="SUPFAM" id="SSF109604">
    <property type="entry name" value="HD-domain/PDEase-like"/>
    <property type="match status" value="1"/>
</dbReference>
<dbReference type="InterPro" id="IPR006674">
    <property type="entry name" value="HD_domain"/>
</dbReference>
<organism evidence="2 3">
    <name type="scientific">Candidatus Lokiarchaeum ossiferum</name>
    <dbReference type="NCBI Taxonomy" id="2951803"/>
    <lineage>
        <taxon>Archaea</taxon>
        <taxon>Promethearchaeati</taxon>
        <taxon>Promethearchaeota</taxon>
        <taxon>Promethearchaeia</taxon>
        <taxon>Promethearchaeales</taxon>
        <taxon>Promethearchaeaceae</taxon>
        <taxon>Candidatus Lokiarchaeum</taxon>
    </lineage>
</organism>
<dbReference type="SMART" id="SM00471">
    <property type="entry name" value="HDc"/>
    <property type="match status" value="1"/>
</dbReference>
<proteinExistence type="predicted"/>
<dbReference type="PROSITE" id="PS51831">
    <property type="entry name" value="HD"/>
    <property type="match status" value="1"/>
</dbReference>
<dbReference type="PANTHER" id="PTHR33594">
    <property type="entry name" value="SUPERFAMILY HYDROLASE, PUTATIVE (AFU_ORTHOLOGUE AFUA_1G03035)-RELATED"/>
    <property type="match status" value="1"/>
</dbReference>
<sequence length="205" mass="23491">MDCSKKREDRNLLESKIEEIIAFARINYVSTDDLHGLGHVERVIHLAKKIHDQEGGSWHKIQCIGWLHDIGRKFEKVENEHHATISAKMSRNLLMKLNIAESVVEEIVQGILSHSFSIGGTAQTLEAKIISDADKLDALGAVGIYRVCAYQGQRLQGIRAVIDHCDDKLFKLIEKMYLPYSKQLAKERTYRIRQFQSELIEELNH</sequence>
<gene>
    <name evidence="2" type="ORF">NEF87_003674</name>
</gene>
<reference evidence="2" key="1">
    <citation type="submission" date="2022-09" db="EMBL/GenBank/DDBJ databases">
        <title>Actin cytoskeleton and complex cell architecture in an #Asgard archaeon.</title>
        <authorList>
            <person name="Ponce Toledo R.I."/>
            <person name="Schleper C."/>
            <person name="Rodrigues Oliveira T."/>
            <person name="Wollweber F."/>
            <person name="Xu J."/>
            <person name="Rittmann S."/>
            <person name="Klingl A."/>
            <person name="Pilhofer M."/>
        </authorList>
    </citation>
    <scope>NUCLEOTIDE SEQUENCE</scope>
    <source>
        <strain evidence="2">B-35</strain>
    </source>
</reference>
<dbReference type="Proteomes" id="UP001208689">
    <property type="component" value="Chromosome"/>
</dbReference>
<evidence type="ECO:0000259" key="1">
    <source>
        <dbReference type="PROSITE" id="PS51831"/>
    </source>
</evidence>
<dbReference type="EMBL" id="CP104013">
    <property type="protein sequence ID" value="UYP47389.1"/>
    <property type="molecule type" value="Genomic_DNA"/>
</dbReference>
<feature type="domain" description="HD" evidence="1">
    <location>
        <begin position="36"/>
        <end position="139"/>
    </location>
</feature>
<accession>A0ABY6HXW0</accession>
<dbReference type="CDD" id="cd00077">
    <property type="entry name" value="HDc"/>
    <property type="match status" value="1"/>
</dbReference>
<dbReference type="Pfam" id="PF01966">
    <property type="entry name" value="HD"/>
    <property type="match status" value="1"/>
</dbReference>
<dbReference type="Gene3D" id="1.10.3210.50">
    <property type="match status" value="1"/>
</dbReference>
<evidence type="ECO:0000313" key="3">
    <source>
        <dbReference type="Proteomes" id="UP001208689"/>
    </source>
</evidence>